<dbReference type="Pfam" id="PF00486">
    <property type="entry name" value="Trans_reg_C"/>
    <property type="match status" value="1"/>
</dbReference>
<evidence type="ECO:0000313" key="11">
    <source>
        <dbReference type="Proteomes" id="UP000197050"/>
    </source>
</evidence>
<keyword evidence="5" id="KW-0804">Transcription</keyword>
<dbReference type="Gene3D" id="1.10.10.10">
    <property type="entry name" value="Winged helix-like DNA-binding domain superfamily/Winged helix DNA-binding domain"/>
    <property type="match status" value="1"/>
</dbReference>
<gene>
    <name evidence="10" type="ORF">CEP68_12570</name>
</gene>
<dbReference type="InterPro" id="IPR036388">
    <property type="entry name" value="WH-like_DNA-bd_sf"/>
</dbReference>
<keyword evidence="4 7" id="KW-0238">DNA-binding</keyword>
<dbReference type="GO" id="GO:0000976">
    <property type="term" value="F:transcription cis-regulatory region binding"/>
    <property type="evidence" value="ECO:0007669"/>
    <property type="project" value="TreeGrafter"/>
</dbReference>
<dbReference type="GO" id="GO:0005829">
    <property type="term" value="C:cytosol"/>
    <property type="evidence" value="ECO:0007669"/>
    <property type="project" value="TreeGrafter"/>
</dbReference>
<dbReference type="GeneID" id="34014346"/>
<dbReference type="GO" id="GO:0032993">
    <property type="term" value="C:protein-DNA complex"/>
    <property type="evidence" value="ECO:0007669"/>
    <property type="project" value="TreeGrafter"/>
</dbReference>
<evidence type="ECO:0000313" key="10">
    <source>
        <dbReference type="EMBL" id="ASE40268.1"/>
    </source>
</evidence>
<dbReference type="EMBL" id="CP022048">
    <property type="protein sequence ID" value="ASE40268.1"/>
    <property type="molecule type" value="Genomic_DNA"/>
</dbReference>
<dbReference type="InterPro" id="IPR001789">
    <property type="entry name" value="Sig_transdc_resp-reg_receiver"/>
</dbReference>
<keyword evidence="1 6" id="KW-0597">Phosphoprotein</keyword>
<dbReference type="CDD" id="cd00383">
    <property type="entry name" value="trans_reg_C"/>
    <property type="match status" value="1"/>
</dbReference>
<keyword evidence="3" id="KW-0805">Transcription regulation</keyword>
<feature type="domain" description="Response regulatory" evidence="8">
    <location>
        <begin position="2"/>
        <end position="116"/>
    </location>
</feature>
<dbReference type="SUPFAM" id="SSF52172">
    <property type="entry name" value="CheY-like"/>
    <property type="match status" value="1"/>
</dbReference>
<feature type="modified residue" description="4-aspartylphosphate" evidence="6">
    <location>
        <position position="51"/>
    </location>
</feature>
<dbReference type="SMART" id="SM00862">
    <property type="entry name" value="Trans_reg_C"/>
    <property type="match status" value="1"/>
</dbReference>
<keyword evidence="2" id="KW-0902">Two-component regulatory system</keyword>
<evidence type="ECO:0000259" key="8">
    <source>
        <dbReference type="PROSITE" id="PS50110"/>
    </source>
</evidence>
<protein>
    <submittedName>
        <fullName evidence="10">DNA-binding response regulator</fullName>
    </submittedName>
</protein>
<dbReference type="Pfam" id="PF00072">
    <property type="entry name" value="Response_reg"/>
    <property type="match status" value="1"/>
</dbReference>
<dbReference type="InterPro" id="IPR001867">
    <property type="entry name" value="OmpR/PhoB-type_DNA-bd"/>
</dbReference>
<dbReference type="GO" id="GO:0000156">
    <property type="term" value="F:phosphorelay response regulator activity"/>
    <property type="evidence" value="ECO:0007669"/>
    <property type="project" value="TreeGrafter"/>
</dbReference>
<dbReference type="GO" id="GO:0006355">
    <property type="term" value="P:regulation of DNA-templated transcription"/>
    <property type="evidence" value="ECO:0007669"/>
    <property type="project" value="InterPro"/>
</dbReference>
<evidence type="ECO:0000256" key="2">
    <source>
        <dbReference type="ARBA" id="ARBA00023012"/>
    </source>
</evidence>
<dbReference type="PANTHER" id="PTHR48111:SF67">
    <property type="entry name" value="TRANSCRIPTIONAL REGULATORY PROTEIN TCTD"/>
    <property type="match status" value="1"/>
</dbReference>
<dbReference type="InterPro" id="IPR011006">
    <property type="entry name" value="CheY-like_superfamily"/>
</dbReference>
<dbReference type="PROSITE" id="PS51755">
    <property type="entry name" value="OMPR_PHOB"/>
    <property type="match status" value="1"/>
</dbReference>
<evidence type="ECO:0000256" key="5">
    <source>
        <dbReference type="ARBA" id="ARBA00023163"/>
    </source>
</evidence>
<dbReference type="KEGG" id="bvc:CEP68_12570"/>
<dbReference type="Gene3D" id="3.40.50.2300">
    <property type="match status" value="1"/>
</dbReference>
<evidence type="ECO:0000256" key="6">
    <source>
        <dbReference type="PROSITE-ProRule" id="PRU00169"/>
    </source>
</evidence>
<dbReference type="RefSeq" id="WP_088582713.1">
    <property type="nucleotide sequence ID" value="NZ_CP022048.2"/>
</dbReference>
<evidence type="ECO:0000259" key="9">
    <source>
        <dbReference type="PROSITE" id="PS51755"/>
    </source>
</evidence>
<dbReference type="Gene3D" id="6.10.250.690">
    <property type="match status" value="1"/>
</dbReference>
<dbReference type="InterPro" id="IPR016032">
    <property type="entry name" value="Sig_transdc_resp-reg_C-effctor"/>
</dbReference>
<sequence length="220" mass="23918">MRILVVEDDKALRHSLETSLIERGFRATCTHSGEQALEMERDGGFDAAVLDIGLPDIDGFAVLAALRRRGSSTPVLMLTARDALGDRVAGLDLGADDYLVKPFAPVELAARLRAIVLRRQGLAAGAIVVGTLFCDWGTGRVSVNDRNLALRPREWAALRVLASRPGQVVDRDLLAAEVFPQDEAPSINALEIHVGRLRRKLQPDGPAVTNIRGRGYRLDP</sequence>
<dbReference type="SMART" id="SM00448">
    <property type="entry name" value="REC"/>
    <property type="match status" value="1"/>
</dbReference>
<dbReference type="Proteomes" id="UP000197050">
    <property type="component" value="Chromosome"/>
</dbReference>
<evidence type="ECO:0000256" key="3">
    <source>
        <dbReference type="ARBA" id="ARBA00023015"/>
    </source>
</evidence>
<dbReference type="FunFam" id="3.40.50.2300:FF:000002">
    <property type="entry name" value="DNA-binding response regulator PhoP"/>
    <property type="match status" value="1"/>
</dbReference>
<accession>A0A1Z3UAG6</accession>
<organism evidence="10 11">
    <name type="scientific">Brevundimonas vesicularis</name>
    <name type="common">Pseudomonas vesicularis</name>
    <dbReference type="NCBI Taxonomy" id="41276"/>
    <lineage>
        <taxon>Bacteria</taxon>
        <taxon>Pseudomonadati</taxon>
        <taxon>Pseudomonadota</taxon>
        <taxon>Alphaproteobacteria</taxon>
        <taxon>Caulobacterales</taxon>
        <taxon>Caulobacteraceae</taxon>
        <taxon>Brevundimonas</taxon>
    </lineage>
</organism>
<dbReference type="InterPro" id="IPR039420">
    <property type="entry name" value="WalR-like"/>
</dbReference>
<feature type="DNA-binding region" description="OmpR/PhoB-type" evidence="7">
    <location>
        <begin position="124"/>
        <end position="220"/>
    </location>
</feature>
<dbReference type="AlphaFoldDB" id="A0A1Z3UAG6"/>
<evidence type="ECO:0000256" key="7">
    <source>
        <dbReference type="PROSITE-ProRule" id="PRU01091"/>
    </source>
</evidence>
<dbReference type="PANTHER" id="PTHR48111">
    <property type="entry name" value="REGULATOR OF RPOS"/>
    <property type="match status" value="1"/>
</dbReference>
<feature type="domain" description="OmpR/PhoB-type" evidence="9">
    <location>
        <begin position="124"/>
        <end position="220"/>
    </location>
</feature>
<dbReference type="SUPFAM" id="SSF46894">
    <property type="entry name" value="C-terminal effector domain of the bipartite response regulators"/>
    <property type="match status" value="1"/>
</dbReference>
<dbReference type="CDD" id="cd17624">
    <property type="entry name" value="REC_OmpR_PmrA-like"/>
    <property type="match status" value="1"/>
</dbReference>
<dbReference type="PROSITE" id="PS50110">
    <property type="entry name" value="RESPONSE_REGULATORY"/>
    <property type="match status" value="1"/>
</dbReference>
<name>A0A1Z3UAG6_BREVE</name>
<evidence type="ECO:0000256" key="1">
    <source>
        <dbReference type="ARBA" id="ARBA00022553"/>
    </source>
</evidence>
<evidence type="ECO:0000256" key="4">
    <source>
        <dbReference type="ARBA" id="ARBA00023125"/>
    </source>
</evidence>
<reference evidence="11" key="1">
    <citation type="submission" date="2017-06" db="EMBL/GenBank/DDBJ databases">
        <title>FDA dAtabase for Regulatory Grade micrObial Sequences (FDA-ARGOS): Supporting development and validation of Infectious Disease Dx tests.</title>
        <authorList>
            <person name="Minogue T."/>
            <person name="Wolcott M."/>
            <person name="Wasieloski L."/>
            <person name="Aguilar W."/>
            <person name="Moore D."/>
            <person name="Tallon L."/>
            <person name="Sadzewicz L."/>
            <person name="Sengamalay N."/>
            <person name="Ott S."/>
            <person name="Godinez A."/>
            <person name="Nagaraj S."/>
            <person name="Nadendla S."/>
            <person name="Geyer C."/>
            <person name="Sichtig H."/>
        </authorList>
    </citation>
    <scope>NUCLEOTIDE SEQUENCE [LARGE SCALE GENOMIC DNA]</scope>
    <source>
        <strain evidence="11">FDAARGOS_289</strain>
    </source>
</reference>
<proteinExistence type="predicted"/>